<reference evidence="5" key="1">
    <citation type="submission" date="2023-01" db="EMBL/GenBank/DDBJ databases">
        <authorList>
            <person name="Piombo E."/>
        </authorList>
    </citation>
    <scope>NUCLEOTIDE SEQUENCE</scope>
</reference>
<sequence>MPFRGACDACRRRKVKCDGADFCATCRISGIDCQRTTVPRKRGRRPTKKPTNEIAAPTIATEAVAATTSSHDGESDRQTTGNSPNLPDHGRTHQVRELGTNSYSPSHVTFDLILHHGPSEGHPYSSSPRTYQPLSPFGYDTSPSTTERYCHNAEQIHEGLFSALGAMLPAEAMVQNVHHYIHLFMQYIFPNYPIIFESTLRTSASLLQPPTDAGSPNPLHSYELSTQLASMRGFAMITAMCAVTTSVMPEHLVQNRHLISASFLNASRAMLRLYEDHDLEYPNSSSLIIRLWHSITLQNTTGKTGLAWHYQGEAALVAQRLRLYNEETVCRIPGQESQVLRACFWQLYLTDIAGIATNTRTPVLSEVHFDGGLTLREHGEHDEPMLDPSKDYNQGLLESRLVVGFHFKIRVWSLATRLIQDIRAHGKHRGTNITDPSSSEFEGSELGQLVEAYMAFESLIEELPSWLHRPDCAPDCVDEEISAYQTTCFWVQRWSILSAFHCLKLIILQCCEEFSMPEVMGFSDHAISLAMKKLDIARSFFEELQTVPFLCVKIQGEPAVQRIRRVGTLVLQVGQTVGHDGVRARSKSLLTQLLDLLAKLDSKASDSIGTQNM</sequence>
<dbReference type="Pfam" id="PF04082">
    <property type="entry name" value="Fungal_trans"/>
    <property type="match status" value="1"/>
</dbReference>
<dbReference type="PROSITE" id="PS00463">
    <property type="entry name" value="ZN2_CY6_FUNGAL_1"/>
    <property type="match status" value="1"/>
</dbReference>
<dbReference type="EMBL" id="CABFNP030000639">
    <property type="protein sequence ID" value="CAI6069065.1"/>
    <property type="molecule type" value="Genomic_DNA"/>
</dbReference>
<dbReference type="PANTHER" id="PTHR31668">
    <property type="entry name" value="GLUCOSE TRANSPORT TRANSCRIPTION REGULATOR RGT1-RELATED-RELATED"/>
    <property type="match status" value="1"/>
</dbReference>
<protein>
    <recommendedName>
        <fullName evidence="4">Zn(2)-C6 fungal-type domain-containing protein</fullName>
    </recommendedName>
</protein>
<dbReference type="PROSITE" id="PS50048">
    <property type="entry name" value="ZN2_CY6_FUNGAL_2"/>
    <property type="match status" value="1"/>
</dbReference>
<dbReference type="GO" id="GO:0000981">
    <property type="term" value="F:DNA-binding transcription factor activity, RNA polymerase II-specific"/>
    <property type="evidence" value="ECO:0007669"/>
    <property type="project" value="InterPro"/>
</dbReference>
<evidence type="ECO:0000256" key="1">
    <source>
        <dbReference type="ARBA" id="ARBA00022723"/>
    </source>
</evidence>
<organism evidence="5 6">
    <name type="scientific">Clonostachys chloroleuca</name>
    <dbReference type="NCBI Taxonomy" id="1926264"/>
    <lineage>
        <taxon>Eukaryota</taxon>
        <taxon>Fungi</taxon>
        <taxon>Dikarya</taxon>
        <taxon>Ascomycota</taxon>
        <taxon>Pezizomycotina</taxon>
        <taxon>Sordariomycetes</taxon>
        <taxon>Hypocreomycetidae</taxon>
        <taxon>Hypocreales</taxon>
        <taxon>Bionectriaceae</taxon>
        <taxon>Clonostachys</taxon>
    </lineage>
</organism>
<evidence type="ECO:0000313" key="5">
    <source>
        <dbReference type="EMBL" id="CAI6069065.1"/>
    </source>
</evidence>
<comment type="caution">
    <text evidence="5">The sequence shown here is derived from an EMBL/GenBank/DDBJ whole genome shotgun (WGS) entry which is preliminary data.</text>
</comment>
<dbReference type="GO" id="GO:0003677">
    <property type="term" value="F:DNA binding"/>
    <property type="evidence" value="ECO:0007669"/>
    <property type="project" value="InterPro"/>
</dbReference>
<feature type="region of interest" description="Disordered" evidence="3">
    <location>
        <begin position="37"/>
        <end position="92"/>
    </location>
</feature>
<keyword evidence="1" id="KW-0479">Metal-binding</keyword>
<feature type="compositionally biased region" description="Low complexity" evidence="3">
    <location>
        <begin position="52"/>
        <end position="68"/>
    </location>
</feature>
<keyword evidence="2" id="KW-0539">Nucleus</keyword>
<accession>A0AA35LTF5</accession>
<evidence type="ECO:0000313" key="6">
    <source>
        <dbReference type="Proteomes" id="UP001160390"/>
    </source>
</evidence>
<dbReference type="CDD" id="cd12148">
    <property type="entry name" value="fungal_TF_MHR"/>
    <property type="match status" value="1"/>
</dbReference>
<dbReference type="SMART" id="SM00066">
    <property type="entry name" value="GAL4"/>
    <property type="match status" value="1"/>
</dbReference>
<feature type="domain" description="Zn(2)-C6 fungal-type" evidence="4">
    <location>
        <begin position="6"/>
        <end position="35"/>
    </location>
</feature>
<dbReference type="InterPro" id="IPR036864">
    <property type="entry name" value="Zn2-C6_fun-type_DNA-bd_sf"/>
</dbReference>
<dbReference type="Gene3D" id="4.10.240.10">
    <property type="entry name" value="Zn(2)-C6 fungal-type DNA-binding domain"/>
    <property type="match status" value="1"/>
</dbReference>
<evidence type="ECO:0000256" key="2">
    <source>
        <dbReference type="ARBA" id="ARBA00023242"/>
    </source>
</evidence>
<evidence type="ECO:0000256" key="3">
    <source>
        <dbReference type="SAM" id="MobiDB-lite"/>
    </source>
</evidence>
<dbReference type="GO" id="GO:0006351">
    <property type="term" value="P:DNA-templated transcription"/>
    <property type="evidence" value="ECO:0007669"/>
    <property type="project" value="InterPro"/>
</dbReference>
<dbReference type="SUPFAM" id="SSF57701">
    <property type="entry name" value="Zn2/Cys6 DNA-binding domain"/>
    <property type="match status" value="1"/>
</dbReference>
<evidence type="ECO:0000259" key="4">
    <source>
        <dbReference type="PROSITE" id="PS50048"/>
    </source>
</evidence>
<dbReference type="InterPro" id="IPR050797">
    <property type="entry name" value="Carb_Metab_Trans_Reg"/>
</dbReference>
<gene>
    <name evidence="5" type="ORF">CCHLO57077_00018983</name>
</gene>
<keyword evidence="6" id="KW-1185">Reference proteome</keyword>
<proteinExistence type="predicted"/>
<dbReference type="Proteomes" id="UP001160390">
    <property type="component" value="Unassembled WGS sequence"/>
</dbReference>
<feature type="compositionally biased region" description="Basic residues" evidence="3">
    <location>
        <begin position="38"/>
        <end position="48"/>
    </location>
</feature>
<name>A0AA35LTF5_9HYPO</name>
<dbReference type="GO" id="GO:0008270">
    <property type="term" value="F:zinc ion binding"/>
    <property type="evidence" value="ECO:0007669"/>
    <property type="project" value="InterPro"/>
</dbReference>
<dbReference type="CDD" id="cd00067">
    <property type="entry name" value="GAL4"/>
    <property type="match status" value="1"/>
</dbReference>
<dbReference type="AlphaFoldDB" id="A0AA35LTF5"/>
<dbReference type="Pfam" id="PF00172">
    <property type="entry name" value="Zn_clus"/>
    <property type="match status" value="1"/>
</dbReference>
<dbReference type="InterPro" id="IPR007219">
    <property type="entry name" value="XnlR_reg_dom"/>
</dbReference>
<dbReference type="InterPro" id="IPR001138">
    <property type="entry name" value="Zn2Cys6_DnaBD"/>
</dbReference>